<feature type="compositionally biased region" description="Low complexity" evidence="1">
    <location>
        <begin position="77"/>
        <end position="88"/>
    </location>
</feature>
<organism evidence="3 4">
    <name type="scientific">Volvox africanus</name>
    <dbReference type="NCBI Taxonomy" id="51714"/>
    <lineage>
        <taxon>Eukaryota</taxon>
        <taxon>Viridiplantae</taxon>
        <taxon>Chlorophyta</taxon>
        <taxon>core chlorophytes</taxon>
        <taxon>Chlorophyceae</taxon>
        <taxon>CS clade</taxon>
        <taxon>Chlamydomonadales</taxon>
        <taxon>Volvocaceae</taxon>
        <taxon>Volvox</taxon>
    </lineage>
</organism>
<sequence length="293" mass="31420">GAAAGSGGDGSGSGHSLSSLERRRLMLSSVSNLVQLRDTVAEDGNLTPRNKQALLNMIEDALEEQRQQQPPQPQQPAPCSHAAASPPAFCQHGREQPQQQYHIHQQIRQQQPQRPQQPLMTTPQQPLLHPRDPTSRPQMQSQQPTPPGSELLSCGGSSGPVQCSTASCSQPNQSSAWGRSPSWSSPSQTTHGSMKRPMPATALDMHSSHTQPISVQQPTAADGAYGCGAFAPAVRTGSLPLPLPVTVTGERTMEWMTSAGIGGSTSAAATYENRTASITRHWRQRHLPPSLKY</sequence>
<feature type="compositionally biased region" description="Gly residues" evidence="1">
    <location>
        <begin position="1"/>
        <end position="13"/>
    </location>
</feature>
<proteinExistence type="predicted"/>
<feature type="domain" description="Ig-like" evidence="2">
    <location>
        <begin position="133"/>
        <end position="227"/>
    </location>
</feature>
<comment type="caution">
    <text evidence="3">The sequence shown here is derived from an EMBL/GenBank/DDBJ whole genome shotgun (WGS) entry which is preliminary data.</text>
</comment>
<reference evidence="3" key="1">
    <citation type="journal article" date="2021" name="Proc. Natl. Acad. Sci. U.S.A.">
        <title>Three genomes in the algal genus Volvox reveal the fate of a haploid sex-determining region after a transition to homothallism.</title>
        <authorList>
            <person name="Yamamoto K."/>
            <person name="Hamaji T."/>
            <person name="Kawai-Toyooka H."/>
            <person name="Matsuzaki R."/>
            <person name="Takahashi F."/>
            <person name="Nishimura Y."/>
            <person name="Kawachi M."/>
            <person name="Noguchi H."/>
            <person name="Minakuchi Y."/>
            <person name="Umen J.G."/>
            <person name="Toyoda A."/>
            <person name="Nozaki H."/>
        </authorList>
    </citation>
    <scope>NUCLEOTIDE SEQUENCE</scope>
    <source>
        <strain evidence="3">NIES-3780</strain>
    </source>
</reference>
<evidence type="ECO:0000259" key="2">
    <source>
        <dbReference type="PROSITE" id="PS50835"/>
    </source>
</evidence>
<feature type="region of interest" description="Disordered" evidence="1">
    <location>
        <begin position="57"/>
        <end position="213"/>
    </location>
</feature>
<feature type="non-terminal residue" evidence="3">
    <location>
        <position position="293"/>
    </location>
</feature>
<feature type="compositionally biased region" description="Low complexity" evidence="1">
    <location>
        <begin position="96"/>
        <end position="128"/>
    </location>
</feature>
<keyword evidence="4" id="KW-1185">Reference proteome</keyword>
<dbReference type="AlphaFoldDB" id="A0A8J4FDF5"/>
<feature type="compositionally biased region" description="Polar residues" evidence="1">
    <location>
        <begin position="161"/>
        <end position="173"/>
    </location>
</feature>
<name>A0A8J4FDF5_9CHLO</name>
<gene>
    <name evidence="3" type="ORF">Vafri_20771</name>
</gene>
<evidence type="ECO:0000256" key="1">
    <source>
        <dbReference type="SAM" id="MobiDB-lite"/>
    </source>
</evidence>
<dbReference type="EMBL" id="BNCO01000097">
    <property type="protein sequence ID" value="GIL67373.1"/>
    <property type="molecule type" value="Genomic_DNA"/>
</dbReference>
<dbReference type="PROSITE" id="PS50835">
    <property type="entry name" value="IG_LIKE"/>
    <property type="match status" value="1"/>
</dbReference>
<dbReference type="Proteomes" id="UP000747399">
    <property type="component" value="Unassembled WGS sequence"/>
</dbReference>
<feature type="compositionally biased region" description="Low complexity" evidence="1">
    <location>
        <begin position="174"/>
        <end position="187"/>
    </location>
</feature>
<accession>A0A8J4FDF5</accession>
<evidence type="ECO:0000313" key="4">
    <source>
        <dbReference type="Proteomes" id="UP000747399"/>
    </source>
</evidence>
<dbReference type="InterPro" id="IPR007110">
    <property type="entry name" value="Ig-like_dom"/>
</dbReference>
<feature type="region of interest" description="Disordered" evidence="1">
    <location>
        <begin position="1"/>
        <end position="20"/>
    </location>
</feature>
<protein>
    <recommendedName>
        <fullName evidence="2">Ig-like domain-containing protein</fullName>
    </recommendedName>
</protein>
<evidence type="ECO:0000313" key="3">
    <source>
        <dbReference type="EMBL" id="GIL67373.1"/>
    </source>
</evidence>